<accession>A0AA38WPF0</accession>
<gene>
    <name evidence="4" type="ORF">H2200_013482</name>
</gene>
<protein>
    <recommendedName>
        <fullName evidence="6">Kelch repeat protein</fullName>
    </recommendedName>
</protein>
<dbReference type="InterPro" id="IPR015915">
    <property type="entry name" value="Kelch-typ_b-propeller"/>
</dbReference>
<dbReference type="PANTHER" id="PTHR23244">
    <property type="entry name" value="KELCH REPEAT DOMAIN"/>
    <property type="match status" value="1"/>
</dbReference>
<comment type="caution">
    <text evidence="4">The sequence shown here is derived from an EMBL/GenBank/DDBJ whole genome shotgun (WGS) entry which is preliminary data.</text>
</comment>
<evidence type="ECO:0008006" key="6">
    <source>
        <dbReference type="Google" id="ProtNLM"/>
    </source>
</evidence>
<feature type="transmembrane region" description="Helical" evidence="2">
    <location>
        <begin position="487"/>
        <end position="512"/>
    </location>
</feature>
<evidence type="ECO:0000256" key="3">
    <source>
        <dbReference type="SAM" id="SignalP"/>
    </source>
</evidence>
<feature type="region of interest" description="Disordered" evidence="1">
    <location>
        <begin position="456"/>
        <end position="484"/>
    </location>
</feature>
<dbReference type="AlphaFoldDB" id="A0AA38WPF0"/>
<keyword evidence="3" id="KW-0732">Signal</keyword>
<feature type="compositionally biased region" description="Low complexity" evidence="1">
    <location>
        <begin position="664"/>
        <end position="677"/>
    </location>
</feature>
<reference evidence="4" key="1">
    <citation type="submission" date="2022-10" db="EMBL/GenBank/DDBJ databases">
        <title>Culturing micro-colonial fungi from biological soil crusts in the Mojave desert and describing Neophaeococcomyces mojavensis, and introducing the new genera and species Taxawa tesnikishii.</title>
        <authorList>
            <person name="Kurbessoian T."/>
            <person name="Stajich J.E."/>
        </authorList>
    </citation>
    <scope>NUCLEOTIDE SEQUENCE</scope>
    <source>
        <strain evidence="4">TK_41</strain>
    </source>
</reference>
<feature type="signal peptide" evidence="3">
    <location>
        <begin position="1"/>
        <end position="20"/>
    </location>
</feature>
<evidence type="ECO:0000313" key="4">
    <source>
        <dbReference type="EMBL" id="KAJ9602122.1"/>
    </source>
</evidence>
<organism evidence="4 5">
    <name type="scientific">Cladophialophora chaetospira</name>
    <dbReference type="NCBI Taxonomy" id="386627"/>
    <lineage>
        <taxon>Eukaryota</taxon>
        <taxon>Fungi</taxon>
        <taxon>Dikarya</taxon>
        <taxon>Ascomycota</taxon>
        <taxon>Pezizomycotina</taxon>
        <taxon>Eurotiomycetes</taxon>
        <taxon>Chaetothyriomycetidae</taxon>
        <taxon>Chaetothyriales</taxon>
        <taxon>Herpotrichiellaceae</taxon>
        <taxon>Cladophialophora</taxon>
    </lineage>
</organism>
<keyword evidence="2" id="KW-1133">Transmembrane helix</keyword>
<dbReference type="PANTHER" id="PTHR23244:SF471">
    <property type="entry name" value="GUANINE NUCLEOTIDE-BINDING PROTEIN SUBUNIT BETA 1-RELATED"/>
    <property type="match status" value="1"/>
</dbReference>
<evidence type="ECO:0000256" key="1">
    <source>
        <dbReference type="SAM" id="MobiDB-lite"/>
    </source>
</evidence>
<feature type="compositionally biased region" description="Polar residues" evidence="1">
    <location>
        <begin position="678"/>
        <end position="689"/>
    </location>
</feature>
<feature type="region of interest" description="Disordered" evidence="1">
    <location>
        <begin position="655"/>
        <end position="781"/>
    </location>
</feature>
<sequence>MSVTLFACAWLLALVDLVSCDQNSSNIGFWDRPRAAIIRDHVYLEGGYMQTGVFESGVWSDLKITHSTDGFLYKLSLHESFDTTAANPAIFQSIDEGPVTNFYFDGFMFADYDELYAYGGMYLFSGDAVTGRTVSVPLYDPAPGSNVQEGVPNTGYSPQSGSFITDITNGAGANAPSENKGFYFSGKYNANGTAFSSAAPPTDMSPWFITVDTTLQGHAVWSRDDLTTHNVTLRLEGGLVWVPTSTQGILVYIGGVTYASDLSIVPTTNTTLIDQGKSFLTEFDIYDIGSGQWSKQALNPSSPIPPGPLAQFCTVVASSEDGSHHDIFVYGGWDSNGGMPSQEVWILSIPSFTWVRASSDGGSARQGHVCVSPYPDQMMVIGGTGAFGGGFSTNNSVDVFNLNSLTWTGKYDPDTHASYTPNAKVMSAISATPTVSGMSSQVSGWFTTPYPGTIRSFGPFKEEPRPGSANGTATPTPTPKPHHDRKWVIPVAVVVPIVVVGAILAGLIFFCLRRNKKRRNQQATSEADSAHKSKSWILPWVYSTSGSQAAGKDIATDSSITEVEHGAHSPQPMTQAHHELDAGGAGYFRGSSDIGGNQERWSNSTNVRSPRYAYAGPVEGMNTEVHEVDGSARVAGPDDINYDFRNMAMYPPSVVSRGADTSRDVPSSSVSQSGDSVTPASPQSHSVMASSGFAPIHEGEAASGGGHMSPYRAISPIDLRGGPRPTHQRKESDVSDIGTSPLPSPNPDVDEESVQPGRPRPISRSVSGDEIDEHEKHARAL</sequence>
<dbReference type="Proteomes" id="UP001172673">
    <property type="component" value="Unassembled WGS sequence"/>
</dbReference>
<dbReference type="Gene3D" id="2.120.10.80">
    <property type="entry name" value="Kelch-type beta propeller"/>
    <property type="match status" value="1"/>
</dbReference>
<keyword evidence="2" id="KW-0812">Transmembrane</keyword>
<keyword evidence="5" id="KW-1185">Reference proteome</keyword>
<dbReference type="SUPFAM" id="SSF117281">
    <property type="entry name" value="Kelch motif"/>
    <property type="match status" value="1"/>
</dbReference>
<keyword evidence="2" id="KW-0472">Membrane</keyword>
<proteinExistence type="predicted"/>
<dbReference type="EMBL" id="JAPDRK010000029">
    <property type="protein sequence ID" value="KAJ9602122.1"/>
    <property type="molecule type" value="Genomic_DNA"/>
</dbReference>
<evidence type="ECO:0000256" key="2">
    <source>
        <dbReference type="SAM" id="Phobius"/>
    </source>
</evidence>
<feature type="chain" id="PRO_5041235999" description="Kelch repeat protein" evidence="3">
    <location>
        <begin position="21"/>
        <end position="781"/>
    </location>
</feature>
<evidence type="ECO:0000313" key="5">
    <source>
        <dbReference type="Proteomes" id="UP001172673"/>
    </source>
</evidence>
<name>A0AA38WPF0_9EURO</name>